<dbReference type="Proteomes" id="UP000663844">
    <property type="component" value="Unassembled WGS sequence"/>
</dbReference>
<dbReference type="InterPro" id="IPR012337">
    <property type="entry name" value="RNaseH-like_sf"/>
</dbReference>
<protein>
    <submittedName>
        <fullName evidence="2">Uncharacterized protein</fullName>
    </submittedName>
</protein>
<dbReference type="Proteomes" id="UP000663845">
    <property type="component" value="Unassembled WGS sequence"/>
</dbReference>
<evidence type="ECO:0000313" key="2">
    <source>
        <dbReference type="EMBL" id="CAF1419094.1"/>
    </source>
</evidence>
<feature type="compositionally biased region" description="Acidic residues" evidence="1">
    <location>
        <begin position="64"/>
        <end position="75"/>
    </location>
</feature>
<gene>
    <name evidence="2" type="ORF">JYZ213_LOCUS38857</name>
    <name evidence="3" type="ORF">OXD698_LOCUS21975</name>
</gene>
<evidence type="ECO:0000256" key="1">
    <source>
        <dbReference type="SAM" id="MobiDB-lite"/>
    </source>
</evidence>
<evidence type="ECO:0000313" key="4">
    <source>
        <dbReference type="Proteomes" id="UP000663845"/>
    </source>
</evidence>
<organism evidence="2 4">
    <name type="scientific">Adineta steineri</name>
    <dbReference type="NCBI Taxonomy" id="433720"/>
    <lineage>
        <taxon>Eukaryota</taxon>
        <taxon>Metazoa</taxon>
        <taxon>Spiralia</taxon>
        <taxon>Gnathifera</taxon>
        <taxon>Rotifera</taxon>
        <taxon>Eurotatoria</taxon>
        <taxon>Bdelloidea</taxon>
        <taxon>Adinetida</taxon>
        <taxon>Adinetidae</taxon>
        <taxon>Adineta</taxon>
    </lineage>
</organism>
<sequence length="305" mass="34915">MFMSDRGSNIIKALEGHDLLFCFAHRINNVLQRSFYQIITKTKKEKTGNTTPCSTKRRLPVQDSSDESADSDNDEICTRPSPSKHPQAVIVFSEVPSKPKELLEMITAAKSLVKYVKMNGLNREIQQNNGVALQQSNITRWLSLSSLLQSVEASIEHIRSILSTRSTTEKQNVNINKININGLKDIVILLQTFQDVIKLIQTGDRPSLHMVYVCLNKLQLHLNGKDIDPNGDLIIINDRHEGTEFFRQRKKQLLSVMFHLDKKHLAAAFLHPQYRKLTFVDEYTRSKTHIYVNQVLKQLYGYGIN</sequence>
<dbReference type="AlphaFoldDB" id="A0A815MPM8"/>
<dbReference type="EMBL" id="CAJNOG010001191">
    <property type="protein sequence ID" value="CAF1419094.1"/>
    <property type="molecule type" value="Genomic_DNA"/>
</dbReference>
<dbReference type="SUPFAM" id="SSF53098">
    <property type="entry name" value="Ribonuclease H-like"/>
    <property type="match status" value="1"/>
</dbReference>
<comment type="caution">
    <text evidence="2">The sequence shown here is derived from an EMBL/GenBank/DDBJ whole genome shotgun (WGS) entry which is preliminary data.</text>
</comment>
<reference evidence="2" key="1">
    <citation type="submission" date="2021-02" db="EMBL/GenBank/DDBJ databases">
        <authorList>
            <person name="Nowell W R."/>
        </authorList>
    </citation>
    <scope>NUCLEOTIDE SEQUENCE</scope>
</reference>
<accession>A0A815MPM8</accession>
<name>A0A815MPM8_9BILA</name>
<dbReference type="EMBL" id="CAJOAZ010001841">
    <property type="protein sequence ID" value="CAF3863960.1"/>
    <property type="molecule type" value="Genomic_DNA"/>
</dbReference>
<proteinExistence type="predicted"/>
<evidence type="ECO:0000313" key="3">
    <source>
        <dbReference type="EMBL" id="CAF3863960.1"/>
    </source>
</evidence>
<feature type="region of interest" description="Disordered" evidence="1">
    <location>
        <begin position="46"/>
        <end position="83"/>
    </location>
</feature>